<feature type="compositionally biased region" description="Basic residues" evidence="1">
    <location>
        <begin position="248"/>
        <end position="258"/>
    </location>
</feature>
<feature type="region of interest" description="Disordered" evidence="1">
    <location>
        <begin position="105"/>
        <end position="134"/>
    </location>
</feature>
<accession>A0AAX6MCM6</accession>
<organism evidence="2 3">
    <name type="scientific">Daldinia eschscholtzii</name>
    <dbReference type="NCBI Taxonomy" id="292717"/>
    <lineage>
        <taxon>Eukaryota</taxon>
        <taxon>Fungi</taxon>
        <taxon>Dikarya</taxon>
        <taxon>Ascomycota</taxon>
        <taxon>Pezizomycotina</taxon>
        <taxon>Sordariomycetes</taxon>
        <taxon>Xylariomycetidae</taxon>
        <taxon>Xylariales</taxon>
        <taxon>Hypoxylaceae</taxon>
        <taxon>Daldinia</taxon>
    </lineage>
</organism>
<protein>
    <submittedName>
        <fullName evidence="2">Uncharacterized protein</fullName>
    </submittedName>
</protein>
<proteinExistence type="predicted"/>
<feature type="compositionally biased region" description="Basic and acidic residues" evidence="1">
    <location>
        <begin position="234"/>
        <end position="243"/>
    </location>
</feature>
<evidence type="ECO:0000313" key="3">
    <source>
        <dbReference type="Proteomes" id="UP001369815"/>
    </source>
</evidence>
<feature type="region of interest" description="Disordered" evidence="1">
    <location>
        <begin position="201"/>
        <end position="268"/>
    </location>
</feature>
<evidence type="ECO:0000256" key="1">
    <source>
        <dbReference type="SAM" id="MobiDB-lite"/>
    </source>
</evidence>
<dbReference type="EMBL" id="JBANMG010000008">
    <property type="protein sequence ID" value="KAK6950395.1"/>
    <property type="molecule type" value="Genomic_DNA"/>
</dbReference>
<comment type="caution">
    <text evidence="2">The sequence shown here is derived from an EMBL/GenBank/DDBJ whole genome shotgun (WGS) entry which is preliminary data.</text>
</comment>
<feature type="region of interest" description="Disordered" evidence="1">
    <location>
        <begin position="73"/>
        <end position="93"/>
    </location>
</feature>
<name>A0AAX6MCM6_9PEZI</name>
<dbReference type="AlphaFoldDB" id="A0AAX6MCM6"/>
<evidence type="ECO:0000313" key="2">
    <source>
        <dbReference type="EMBL" id="KAK6950395.1"/>
    </source>
</evidence>
<sequence length="733" mass="82585">MGANQSAEQGREIRSHRIHSLMPLPPQWYSKLAVVDEDTRVAHNDVKSHMLEAKGRGKGDNDLNDHSLETYENATTASTSPKGRGLSMDSPAAEELTKEYAHVPSTTPTETVQPLHQHQPPYQPGNPPNSGHKFLPQKLILSKIPEHNNHNFEDISLHTIRKNKTSHQARSVQKLTIIEELQKRTCIDFLRHQKSLIMSPANNDNVVNEGGEGTPAPTTAAMDGTSSVEDTIAADDKSPDDQVVKAPVAKKAKSRKRTAGPDAPEGPAKKAKILSFIPSEDDKKKVYQIAGQQTIKSEQILTPDLQEEDWHTAMDRYYGTIRSCKLPAIQNAIFAKIKDPVLKQELTVTCKREFEAMLLQKFSDDGNAHFMKERYAENGTKMLDGMFDFSKHLNGKNLTNPTAHNNYHQRTDQPQNNRLAIEPGSEHIVVDRLSLLQADKNDCIPDNNHDSGDAFAVHKWEYLLFSITYLPNRARNNKNSPYLEDVREHAAARLPGSFTSRDQANAKLDELTRYDNFEGGMAAVTRRHVYEHTPSRLLKVELTLNTGEERVLWVERRLVNIQRDLTKKERALKKWSAKRPKLPHYIVECEFMTRRTTEAPQQFGQGCDSDGESDSGISIPAISHEQVGVFSGEIELDRLPLTTFTERGLANEHAGMLFLQHSAVREEVRSPLDDFWWMNNAVAIHREAETEAGRPGALYAAEMYTMDMNVRLGFDMIRVAVYKVDDVHGPLNI</sequence>
<gene>
    <name evidence="2" type="ORF">Daesc_008723</name>
</gene>
<keyword evidence="3" id="KW-1185">Reference proteome</keyword>
<reference evidence="2 3" key="1">
    <citation type="journal article" date="2024" name="Front Chem Biol">
        <title>Unveiling the potential of Daldinia eschscholtzii MFLUCC 19-0629 through bioactivity and bioinformatics studies for enhanced sustainable agriculture production.</title>
        <authorList>
            <person name="Brooks S."/>
            <person name="Weaver J.A."/>
            <person name="Klomchit A."/>
            <person name="Alharthi S.A."/>
            <person name="Onlamun T."/>
            <person name="Nurani R."/>
            <person name="Vong T.K."/>
            <person name="Alberti F."/>
            <person name="Greco C."/>
        </authorList>
    </citation>
    <scope>NUCLEOTIDE SEQUENCE [LARGE SCALE GENOMIC DNA]</scope>
    <source>
        <strain evidence="2">MFLUCC 19-0629</strain>
    </source>
</reference>
<dbReference type="Proteomes" id="UP001369815">
    <property type="component" value="Unassembled WGS sequence"/>
</dbReference>